<reference evidence="1" key="1">
    <citation type="submission" date="2019-12" db="EMBL/GenBank/DDBJ databases">
        <title>An insight into the sialome of adult female Ixodes ricinus ticks feeding for 6 days.</title>
        <authorList>
            <person name="Perner J."/>
            <person name="Ribeiro J.M.C."/>
        </authorList>
    </citation>
    <scope>NUCLEOTIDE SEQUENCE</scope>
    <source>
        <strain evidence="1">Semi-engorged</strain>
        <tissue evidence="1">Salivary glands</tissue>
    </source>
</reference>
<organism evidence="1">
    <name type="scientific">Ixodes ricinus</name>
    <name type="common">Common tick</name>
    <name type="synonym">Acarus ricinus</name>
    <dbReference type="NCBI Taxonomy" id="34613"/>
    <lineage>
        <taxon>Eukaryota</taxon>
        <taxon>Metazoa</taxon>
        <taxon>Ecdysozoa</taxon>
        <taxon>Arthropoda</taxon>
        <taxon>Chelicerata</taxon>
        <taxon>Arachnida</taxon>
        <taxon>Acari</taxon>
        <taxon>Parasitiformes</taxon>
        <taxon>Ixodida</taxon>
        <taxon>Ixodoidea</taxon>
        <taxon>Ixodidae</taxon>
        <taxon>Ixodinae</taxon>
        <taxon>Ixodes</taxon>
    </lineage>
</organism>
<evidence type="ECO:0000313" key="1">
    <source>
        <dbReference type="EMBL" id="MXU91664.1"/>
    </source>
</evidence>
<sequence>MATLPTRQQGGAALHGGTQSTQLCQRAYSKLEPIFEPADAIRSYCLRTGHTVALFEEILLPVEMNAARCSVHCKQNTSVHSKTSMAVSMSLSAPLHNIADETEKKSALDSIPVEAGAVWQEGFK</sequence>
<name>A0A6B0UQ80_IXORI</name>
<dbReference type="EMBL" id="GIFC01009581">
    <property type="protein sequence ID" value="MXU91664.1"/>
    <property type="molecule type" value="Transcribed_RNA"/>
</dbReference>
<protein>
    <submittedName>
        <fullName evidence="1">Uncharacterized protein</fullName>
    </submittedName>
</protein>
<proteinExistence type="predicted"/>
<dbReference type="AlphaFoldDB" id="A0A6B0UQ80"/>
<accession>A0A6B0UQ80</accession>